<comment type="caution">
    <text evidence="2">The sequence shown here is derived from an EMBL/GenBank/DDBJ whole genome shotgun (WGS) entry which is preliminary data.</text>
</comment>
<organism evidence="2 3">
    <name type="scientific">Chryseobacterium ginsengisoli</name>
    <dbReference type="NCBI Taxonomy" id="363853"/>
    <lineage>
        <taxon>Bacteria</taxon>
        <taxon>Pseudomonadati</taxon>
        <taxon>Bacteroidota</taxon>
        <taxon>Flavobacteriia</taxon>
        <taxon>Flavobacteriales</taxon>
        <taxon>Weeksellaceae</taxon>
        <taxon>Chryseobacterium group</taxon>
        <taxon>Chryseobacterium</taxon>
    </lineage>
</organism>
<dbReference type="InterPro" id="IPR014710">
    <property type="entry name" value="RmlC-like_jellyroll"/>
</dbReference>
<dbReference type="InterPro" id="IPR011051">
    <property type="entry name" value="RmlC_Cupin_sf"/>
</dbReference>
<dbReference type="Proteomes" id="UP001500353">
    <property type="component" value="Unassembled WGS sequence"/>
</dbReference>
<reference evidence="3" key="1">
    <citation type="journal article" date="2019" name="Int. J. Syst. Evol. Microbiol.">
        <title>The Global Catalogue of Microorganisms (GCM) 10K type strain sequencing project: providing services to taxonomists for standard genome sequencing and annotation.</title>
        <authorList>
            <consortium name="The Broad Institute Genomics Platform"/>
            <consortium name="The Broad Institute Genome Sequencing Center for Infectious Disease"/>
            <person name="Wu L."/>
            <person name="Ma J."/>
        </authorList>
    </citation>
    <scope>NUCLEOTIDE SEQUENCE [LARGE SCALE GENOMIC DNA]</scope>
    <source>
        <strain evidence="3">JCM 18019</strain>
    </source>
</reference>
<keyword evidence="3" id="KW-1185">Reference proteome</keyword>
<evidence type="ECO:0000313" key="3">
    <source>
        <dbReference type="Proteomes" id="UP001500353"/>
    </source>
</evidence>
<dbReference type="EMBL" id="BAABHX010000005">
    <property type="protein sequence ID" value="GAA5097485.1"/>
    <property type="molecule type" value="Genomic_DNA"/>
</dbReference>
<dbReference type="Gene3D" id="2.60.120.10">
    <property type="entry name" value="Jelly Rolls"/>
    <property type="match status" value="1"/>
</dbReference>
<evidence type="ECO:0000313" key="2">
    <source>
        <dbReference type="EMBL" id="GAA5097485.1"/>
    </source>
</evidence>
<dbReference type="SUPFAM" id="SSF51182">
    <property type="entry name" value="RmlC-like cupins"/>
    <property type="match status" value="1"/>
</dbReference>
<name>A0ABP9MQ31_9FLAO</name>
<dbReference type="InterPro" id="IPR047263">
    <property type="entry name" value="HNL-like_cupin"/>
</dbReference>
<proteinExistence type="predicted"/>
<protein>
    <submittedName>
        <fullName evidence="2">Cupin domain-containing protein</fullName>
    </submittedName>
</protein>
<dbReference type="PANTHER" id="PTHR43698:SF1">
    <property type="entry name" value="BLL4564 PROTEIN"/>
    <property type="match status" value="1"/>
</dbReference>
<feature type="domain" description="Cupin type-2" evidence="1">
    <location>
        <begin position="71"/>
        <end position="127"/>
    </location>
</feature>
<dbReference type="RefSeq" id="WP_345206468.1">
    <property type="nucleotide sequence ID" value="NZ_BAABHX010000005.1"/>
</dbReference>
<dbReference type="Pfam" id="PF07883">
    <property type="entry name" value="Cupin_2"/>
    <property type="match status" value="1"/>
</dbReference>
<gene>
    <name evidence="2" type="ORF">GCM10023210_32630</name>
</gene>
<dbReference type="InterPro" id="IPR013096">
    <property type="entry name" value="Cupin_2"/>
</dbReference>
<dbReference type="CDD" id="cd02233">
    <property type="entry name" value="cupin_HNL-like"/>
    <property type="match status" value="1"/>
</dbReference>
<sequence>MVSVKLVHLSVICISLVYPKVSTFVTVMETFNQNIFPKGEKAPSEYFSGGTAWVQILKPNEDELNCQIGNVIFEPKCRNNWHSHGGGQILVVTSGTGFYQEKGKPAQILNPGDVVNILPNIVHWHGASPESEFTHIAINPNTQNGIVNWLEPVTDEEYNNL</sequence>
<dbReference type="PANTHER" id="PTHR43698">
    <property type="entry name" value="RIBD C-TERMINAL DOMAIN CONTAINING PROTEIN"/>
    <property type="match status" value="1"/>
</dbReference>
<accession>A0ABP9MQ31</accession>
<evidence type="ECO:0000259" key="1">
    <source>
        <dbReference type="Pfam" id="PF07883"/>
    </source>
</evidence>